<feature type="region of interest" description="Disordered" evidence="1">
    <location>
        <begin position="1"/>
        <end position="71"/>
    </location>
</feature>
<feature type="compositionally biased region" description="Low complexity" evidence="1">
    <location>
        <begin position="610"/>
        <end position="623"/>
    </location>
</feature>
<dbReference type="OrthoDB" id="79681at2759"/>
<evidence type="ECO:0000256" key="1">
    <source>
        <dbReference type="SAM" id="MobiDB-lite"/>
    </source>
</evidence>
<feature type="compositionally biased region" description="Low complexity" evidence="1">
    <location>
        <begin position="529"/>
        <end position="543"/>
    </location>
</feature>
<feature type="compositionally biased region" description="Acidic residues" evidence="1">
    <location>
        <begin position="466"/>
        <end position="476"/>
    </location>
</feature>
<accession>A0A485KEQ8</accession>
<feature type="region of interest" description="Disordered" evidence="1">
    <location>
        <begin position="192"/>
        <end position="218"/>
    </location>
</feature>
<protein>
    <submittedName>
        <fullName evidence="4">Aste57867_5598 protein</fullName>
    </submittedName>
</protein>
<name>A0A485KEQ8_9STRA</name>
<evidence type="ECO:0000259" key="2">
    <source>
        <dbReference type="PROSITE" id="PS50081"/>
    </source>
</evidence>
<evidence type="ECO:0000313" key="5">
    <source>
        <dbReference type="Proteomes" id="UP000332933"/>
    </source>
</evidence>
<dbReference type="InterPro" id="IPR002219">
    <property type="entry name" value="PKC_DAG/PE"/>
</dbReference>
<feature type="region of interest" description="Disordered" evidence="1">
    <location>
        <begin position="300"/>
        <end position="327"/>
    </location>
</feature>
<dbReference type="Proteomes" id="UP000332933">
    <property type="component" value="Unassembled WGS sequence"/>
</dbReference>
<evidence type="ECO:0000313" key="3">
    <source>
        <dbReference type="EMBL" id="KAF0710147.1"/>
    </source>
</evidence>
<gene>
    <name evidence="4" type="primary">Aste57867_5598</name>
    <name evidence="3" type="ORF">As57867_005585</name>
    <name evidence="4" type="ORF">ASTE57867_5598</name>
</gene>
<feature type="compositionally biased region" description="Polar residues" evidence="1">
    <location>
        <begin position="599"/>
        <end position="609"/>
    </location>
</feature>
<feature type="compositionally biased region" description="Acidic residues" evidence="1">
    <location>
        <begin position="197"/>
        <end position="208"/>
    </location>
</feature>
<feature type="compositionally biased region" description="Basic and acidic residues" evidence="1">
    <location>
        <begin position="396"/>
        <end position="438"/>
    </location>
</feature>
<reference evidence="4 5" key="1">
    <citation type="submission" date="2019-03" db="EMBL/GenBank/DDBJ databases">
        <authorList>
            <person name="Gaulin E."/>
            <person name="Dumas B."/>
        </authorList>
    </citation>
    <scope>NUCLEOTIDE SEQUENCE [LARGE SCALE GENOMIC DNA]</scope>
    <source>
        <strain evidence="4">CBS 568.67</strain>
    </source>
</reference>
<feature type="region of interest" description="Disordered" evidence="1">
    <location>
        <begin position="584"/>
        <end position="623"/>
    </location>
</feature>
<dbReference type="EMBL" id="CAADRA010002084">
    <property type="protein sequence ID" value="VFT82644.1"/>
    <property type="molecule type" value="Genomic_DNA"/>
</dbReference>
<feature type="domain" description="Phorbol-ester/DAG-type" evidence="2">
    <location>
        <begin position="216"/>
        <end position="268"/>
    </location>
</feature>
<feature type="compositionally biased region" description="Polar residues" evidence="1">
    <location>
        <begin position="1"/>
        <end position="16"/>
    </location>
</feature>
<feature type="compositionally biased region" description="Basic residues" evidence="1">
    <location>
        <begin position="134"/>
        <end position="151"/>
    </location>
</feature>
<feature type="compositionally biased region" description="Acidic residues" evidence="1">
    <location>
        <begin position="304"/>
        <end position="321"/>
    </location>
</feature>
<organism evidence="4 5">
    <name type="scientific">Aphanomyces stellatus</name>
    <dbReference type="NCBI Taxonomy" id="120398"/>
    <lineage>
        <taxon>Eukaryota</taxon>
        <taxon>Sar</taxon>
        <taxon>Stramenopiles</taxon>
        <taxon>Oomycota</taxon>
        <taxon>Saprolegniomycetes</taxon>
        <taxon>Saprolegniales</taxon>
        <taxon>Verrucalvaceae</taxon>
        <taxon>Aphanomyces</taxon>
    </lineage>
</organism>
<dbReference type="CDD" id="cd15489">
    <property type="entry name" value="PHD_SF"/>
    <property type="match status" value="1"/>
</dbReference>
<sequence>MNQSRNETMVTMVQNGAGSGGTETLEIYSSDEEKKRVVSRANIEEIEVSSDDESSSDDDDVPEDLKGYDPRVRATDGAGVFEVQLEDALPMLSRSFVRHRYRANDFPVSFLIGTTTGANEAARATHGGKSPVAAKKRPNAGKVKKKPAAKRKQSDELTPEFLHFIQHQDDYAPSEYESDDFETTFGSMVDLTRSSDDESASEGDEAYSGDEGGGYRHRARPVTNKEQCYFCESVTPPEGLKQGRVQCSDCGGVYHRSCAVEYGKEAVCWQCEDDDVIDDSDLKEEDQVTTAEIFGVFHVKEEQMETEDEDKDDENDDDDEPKETSAALVADMPVPDASQVKQTILEGWKQFFDGKTAKYDDDFRAATRAIEEANGFKTALESDLHKLFQHYTNEQVKADADEKSKAAVRPHDGGAHENKEPVVAVRDEVVVEESKTDGEEGSTSSCEDDQRRGDGPSAAVLPMEIDLTDDLDDQDTETVLVAKDDDDDDDVVVLETPPTPTTPNSGSRKKRPLGDASPGVTSPRKRPSPTKTTTTSVMDVTPTTVTLEPAAKPPKAKKRIALVTIPLTNKAPATWDVAASTTENMALKTRPQDPRTKQRQNNAVDTNDTPPIAAAAMAPSPNM</sequence>
<dbReference type="PROSITE" id="PS50081">
    <property type="entry name" value="ZF_DAG_PE_2"/>
    <property type="match status" value="1"/>
</dbReference>
<feature type="compositionally biased region" description="Acidic residues" evidence="1">
    <location>
        <begin position="44"/>
        <end position="62"/>
    </location>
</feature>
<dbReference type="AlphaFoldDB" id="A0A485KEQ8"/>
<proteinExistence type="predicted"/>
<feature type="region of interest" description="Disordered" evidence="1">
    <location>
        <begin position="121"/>
        <end position="158"/>
    </location>
</feature>
<feature type="region of interest" description="Disordered" evidence="1">
    <location>
        <begin position="396"/>
        <end position="543"/>
    </location>
</feature>
<dbReference type="EMBL" id="VJMH01002082">
    <property type="protein sequence ID" value="KAF0710147.1"/>
    <property type="molecule type" value="Genomic_DNA"/>
</dbReference>
<reference evidence="3" key="2">
    <citation type="submission" date="2019-06" db="EMBL/GenBank/DDBJ databases">
        <title>Genomics analysis of Aphanomyces spp. identifies a new class of oomycete effector associated with host adaptation.</title>
        <authorList>
            <person name="Gaulin E."/>
        </authorList>
    </citation>
    <scope>NUCLEOTIDE SEQUENCE</scope>
    <source>
        <strain evidence="3">CBS 578.67</strain>
    </source>
</reference>
<keyword evidence="5" id="KW-1185">Reference proteome</keyword>
<evidence type="ECO:0000313" key="4">
    <source>
        <dbReference type="EMBL" id="VFT82644.1"/>
    </source>
</evidence>